<dbReference type="SMART" id="SM00342">
    <property type="entry name" value="HTH_ARAC"/>
    <property type="match status" value="1"/>
</dbReference>
<keyword evidence="3" id="KW-0804">Transcription</keyword>
<organism evidence="6 7">
    <name type="scientific">Paenibacillus chitinolyticus</name>
    <dbReference type="NCBI Taxonomy" id="79263"/>
    <lineage>
        <taxon>Bacteria</taxon>
        <taxon>Bacillati</taxon>
        <taxon>Bacillota</taxon>
        <taxon>Bacilli</taxon>
        <taxon>Bacillales</taxon>
        <taxon>Paenibacillaceae</taxon>
        <taxon>Paenibacillus</taxon>
    </lineage>
</organism>
<name>A0A410WR79_9BACL</name>
<proteinExistence type="predicted"/>
<dbReference type="Gene3D" id="1.10.10.60">
    <property type="entry name" value="Homeodomain-like"/>
    <property type="match status" value="1"/>
</dbReference>
<sequence>MDARLHDLFRPVQANGRVSTYIYEEKGPSPALKPYVCCYWQSEPRGSGSAQLLLRPDAVDRVLPDGCTDIIFTENLKTGEMDVRYCGTFQQAFTLSYEEGAPMRSFGIRFMPGGAYPFLRTALSEFHDQAVAARQIGSVIGRETEERVREARSFGERIGAVEACLMRQLSDKGTDGDNRMKNVLYRVFISGGGETVSELARSETVSTRQLHRSFNQWVGLSPKKFAEVVRFQRLLRDIQAGSVTDWAAAAAERGFFDQAHMIREFKRFYGASPIKAAAEYRGMSDLSYL</sequence>
<evidence type="ECO:0000256" key="3">
    <source>
        <dbReference type="ARBA" id="ARBA00023163"/>
    </source>
</evidence>
<evidence type="ECO:0000313" key="7">
    <source>
        <dbReference type="Proteomes" id="UP000288943"/>
    </source>
</evidence>
<dbReference type="PROSITE" id="PS01124">
    <property type="entry name" value="HTH_ARAC_FAMILY_2"/>
    <property type="match status" value="1"/>
</dbReference>
<reference evidence="5 8" key="2">
    <citation type="submission" date="2022-05" db="EMBL/GenBank/DDBJ databases">
        <title>Genome Sequencing of Bee-Associated Microbes.</title>
        <authorList>
            <person name="Dunlap C."/>
        </authorList>
    </citation>
    <scope>NUCLEOTIDE SEQUENCE [LARGE SCALE GENOMIC DNA]</scope>
    <source>
        <strain evidence="5 8">NRRL B-23120</strain>
    </source>
</reference>
<dbReference type="InterPro" id="IPR018060">
    <property type="entry name" value="HTH_AraC"/>
</dbReference>
<evidence type="ECO:0000313" key="8">
    <source>
        <dbReference type="Proteomes" id="UP001527202"/>
    </source>
</evidence>
<dbReference type="InterPro" id="IPR046532">
    <property type="entry name" value="DUF6597"/>
</dbReference>
<evidence type="ECO:0000256" key="2">
    <source>
        <dbReference type="ARBA" id="ARBA00023125"/>
    </source>
</evidence>
<dbReference type="EMBL" id="CP026520">
    <property type="protein sequence ID" value="QAV16875.1"/>
    <property type="molecule type" value="Genomic_DNA"/>
</dbReference>
<protein>
    <submittedName>
        <fullName evidence="6">AraC family transcriptional regulator</fullName>
    </submittedName>
    <submittedName>
        <fullName evidence="5">Helix-turn-helix domain-containing protein</fullName>
    </submittedName>
</protein>
<dbReference type="InterPro" id="IPR050204">
    <property type="entry name" value="AraC_XylS_family_regulators"/>
</dbReference>
<dbReference type="RefSeq" id="WP_042232166.1">
    <property type="nucleotide sequence ID" value="NZ_CP026520.1"/>
</dbReference>
<evidence type="ECO:0000259" key="4">
    <source>
        <dbReference type="PROSITE" id="PS01124"/>
    </source>
</evidence>
<keyword evidence="1" id="KW-0805">Transcription regulation</keyword>
<dbReference type="KEGG" id="pchi:PC41400_03910"/>
<dbReference type="GeneID" id="95373963"/>
<dbReference type="GO" id="GO:0043565">
    <property type="term" value="F:sequence-specific DNA binding"/>
    <property type="evidence" value="ECO:0007669"/>
    <property type="project" value="InterPro"/>
</dbReference>
<dbReference type="EMBL" id="JAMDMJ010000002">
    <property type="protein sequence ID" value="MCY9594636.1"/>
    <property type="molecule type" value="Genomic_DNA"/>
</dbReference>
<evidence type="ECO:0000313" key="5">
    <source>
        <dbReference type="EMBL" id="MCY9594636.1"/>
    </source>
</evidence>
<gene>
    <name evidence="5" type="ORF">M5X16_02480</name>
    <name evidence="6" type="ORF">PC41400_03910</name>
</gene>
<feature type="domain" description="HTH araC/xylS-type" evidence="4">
    <location>
        <begin position="178"/>
        <end position="279"/>
    </location>
</feature>
<keyword evidence="2" id="KW-0238">DNA-binding</keyword>
<dbReference type="PANTHER" id="PTHR46796">
    <property type="entry name" value="HTH-TYPE TRANSCRIPTIONAL ACTIVATOR RHAS-RELATED"/>
    <property type="match status" value="1"/>
</dbReference>
<dbReference type="GO" id="GO:0003700">
    <property type="term" value="F:DNA-binding transcription factor activity"/>
    <property type="evidence" value="ECO:0007669"/>
    <property type="project" value="InterPro"/>
</dbReference>
<dbReference type="Pfam" id="PF12833">
    <property type="entry name" value="HTH_18"/>
    <property type="match status" value="1"/>
</dbReference>
<dbReference type="Pfam" id="PF20240">
    <property type="entry name" value="DUF6597"/>
    <property type="match status" value="1"/>
</dbReference>
<dbReference type="Proteomes" id="UP001527202">
    <property type="component" value="Unassembled WGS sequence"/>
</dbReference>
<accession>A0A410WR79</accession>
<evidence type="ECO:0000256" key="1">
    <source>
        <dbReference type="ARBA" id="ARBA00023015"/>
    </source>
</evidence>
<dbReference type="Proteomes" id="UP000288943">
    <property type="component" value="Chromosome"/>
</dbReference>
<evidence type="ECO:0000313" key="6">
    <source>
        <dbReference type="EMBL" id="QAV16875.1"/>
    </source>
</evidence>
<keyword evidence="8" id="KW-1185">Reference proteome</keyword>
<dbReference type="OrthoDB" id="323290at2"/>
<dbReference type="AlphaFoldDB" id="A0A410WR79"/>
<reference evidence="6 7" key="1">
    <citation type="submission" date="2018-01" db="EMBL/GenBank/DDBJ databases">
        <title>The whole genome sequencing and assembly of Paenibacillus chitinolyticus KCCM 41400 strain.</title>
        <authorList>
            <person name="Kim J.-Y."/>
            <person name="Park M.-K."/>
            <person name="Lee Y.-J."/>
            <person name="Yi H."/>
            <person name="Bahn Y.-S."/>
            <person name="Kim J.F."/>
            <person name="Lee D.-W."/>
        </authorList>
    </citation>
    <scope>NUCLEOTIDE SEQUENCE [LARGE SCALE GENOMIC DNA]</scope>
    <source>
        <strain evidence="6 7">KCCM 41400</strain>
    </source>
</reference>